<sequence>MKNPRKACAEYCMGLCWDRIKYLEWYSSYCDRVKKQIKDVSRRGERGQEDIKAVHTTKARTGDDRKEAR</sequence>
<reference evidence="2" key="2">
    <citation type="submission" date="2021-04" db="EMBL/GenBank/DDBJ databases">
        <authorList>
            <person name="Gilroy R."/>
        </authorList>
    </citation>
    <scope>NUCLEOTIDE SEQUENCE</scope>
    <source>
        <strain evidence="2">CHK191-13928</strain>
    </source>
</reference>
<feature type="compositionally biased region" description="Basic and acidic residues" evidence="1">
    <location>
        <begin position="41"/>
        <end position="53"/>
    </location>
</feature>
<dbReference type="EMBL" id="DXEM01000011">
    <property type="protein sequence ID" value="HIX67232.1"/>
    <property type="molecule type" value="Genomic_DNA"/>
</dbReference>
<dbReference type="Proteomes" id="UP000886721">
    <property type="component" value="Unassembled WGS sequence"/>
</dbReference>
<feature type="compositionally biased region" description="Basic and acidic residues" evidence="1">
    <location>
        <begin position="60"/>
        <end position="69"/>
    </location>
</feature>
<evidence type="ECO:0000313" key="2">
    <source>
        <dbReference type="EMBL" id="HIX67232.1"/>
    </source>
</evidence>
<gene>
    <name evidence="2" type="ORF">H9735_03780</name>
</gene>
<protein>
    <submittedName>
        <fullName evidence="2">Uncharacterized protein</fullName>
    </submittedName>
</protein>
<comment type="caution">
    <text evidence="2">The sequence shown here is derived from an EMBL/GenBank/DDBJ whole genome shotgun (WGS) entry which is preliminary data.</text>
</comment>
<accession>A0A9D1WU90</accession>
<organism evidence="2 3">
    <name type="scientific">Candidatus Anaerostipes excrementavium</name>
    <dbReference type="NCBI Taxonomy" id="2838463"/>
    <lineage>
        <taxon>Bacteria</taxon>
        <taxon>Bacillati</taxon>
        <taxon>Bacillota</taxon>
        <taxon>Clostridia</taxon>
        <taxon>Lachnospirales</taxon>
        <taxon>Lachnospiraceae</taxon>
        <taxon>Anaerostipes</taxon>
    </lineage>
</organism>
<dbReference type="AlphaFoldDB" id="A0A9D1WU90"/>
<evidence type="ECO:0000313" key="3">
    <source>
        <dbReference type="Proteomes" id="UP000886721"/>
    </source>
</evidence>
<evidence type="ECO:0000256" key="1">
    <source>
        <dbReference type="SAM" id="MobiDB-lite"/>
    </source>
</evidence>
<proteinExistence type="predicted"/>
<name>A0A9D1WU90_9FIRM</name>
<reference evidence="2" key="1">
    <citation type="journal article" date="2021" name="PeerJ">
        <title>Extensive microbial diversity within the chicken gut microbiome revealed by metagenomics and culture.</title>
        <authorList>
            <person name="Gilroy R."/>
            <person name="Ravi A."/>
            <person name="Getino M."/>
            <person name="Pursley I."/>
            <person name="Horton D.L."/>
            <person name="Alikhan N.F."/>
            <person name="Baker D."/>
            <person name="Gharbi K."/>
            <person name="Hall N."/>
            <person name="Watson M."/>
            <person name="Adriaenssens E.M."/>
            <person name="Foster-Nyarko E."/>
            <person name="Jarju S."/>
            <person name="Secka A."/>
            <person name="Antonio M."/>
            <person name="Oren A."/>
            <person name="Chaudhuri R.R."/>
            <person name="La Ragione R."/>
            <person name="Hildebrand F."/>
            <person name="Pallen M.J."/>
        </authorList>
    </citation>
    <scope>NUCLEOTIDE SEQUENCE</scope>
    <source>
        <strain evidence="2">CHK191-13928</strain>
    </source>
</reference>
<feature type="region of interest" description="Disordered" evidence="1">
    <location>
        <begin position="41"/>
        <end position="69"/>
    </location>
</feature>